<dbReference type="EC" id="2.7.11.1" evidence="1"/>
<evidence type="ECO:0000313" key="5">
    <source>
        <dbReference type="EMBL" id="EYE93957.1"/>
    </source>
</evidence>
<evidence type="ECO:0000256" key="1">
    <source>
        <dbReference type="ARBA" id="ARBA00012513"/>
    </source>
</evidence>
<proteinExistence type="predicted"/>
<organism evidence="5 6">
    <name type="scientific">Aspergillus ruber (strain CBS 135680)</name>
    <dbReference type="NCBI Taxonomy" id="1388766"/>
    <lineage>
        <taxon>Eukaryota</taxon>
        <taxon>Fungi</taxon>
        <taxon>Dikarya</taxon>
        <taxon>Ascomycota</taxon>
        <taxon>Pezizomycotina</taxon>
        <taxon>Eurotiomycetes</taxon>
        <taxon>Eurotiomycetidae</taxon>
        <taxon>Eurotiales</taxon>
        <taxon>Aspergillaceae</taxon>
        <taxon>Aspergillus</taxon>
        <taxon>Aspergillus subgen. Aspergillus</taxon>
    </lineage>
</organism>
<sequence>MTEVQTVAHQITAAQEGAIEPAIPILEELALTPYACSSIEQVSGGFVNFTFRGFLSNPLPNGSSSVIIKHSKDFLGFIPGVQLQADRCQGEQRILQALANGLSPIVHQNGILVQTPCLYHFIPHLNAQVMEEFPNVTALGKFLLSPDSNKLSSLLVANIGRALGRWLTTFHDRSSGPGVVQEVGYNEKSRDSMYTLVSGGVTKAMDSFPNLFYGRAEDFRKYVQEAIYGEIDEASKSIVHGDFAVRNILISNSAATGEQGILVSPIDWEVYHFGCIEFDLGQLLGDLYTHEYFKGVSSCTALLQGFADGYKPLSKKQLSSVAVYTGIHILAWGPVVMAPLTREQEEQLVSYGKDLILKGKEEDWGWLETSYIGPIFRKEAV</sequence>
<dbReference type="Proteomes" id="UP000019804">
    <property type="component" value="Unassembled WGS sequence"/>
</dbReference>
<dbReference type="InterPro" id="IPR008266">
    <property type="entry name" value="Tyr_kinase_AS"/>
</dbReference>
<protein>
    <recommendedName>
        <fullName evidence="1">non-specific serine/threonine protein kinase</fullName>
        <ecNumber evidence="1">2.7.11.1</ecNumber>
    </recommendedName>
</protein>
<dbReference type="HOGENOM" id="CLU_059226_0_0_1"/>
<dbReference type="SUPFAM" id="SSF56112">
    <property type="entry name" value="Protein kinase-like (PK-like)"/>
    <property type="match status" value="1"/>
</dbReference>
<dbReference type="PROSITE" id="PS00109">
    <property type="entry name" value="PROTEIN_KINASE_TYR"/>
    <property type="match status" value="1"/>
</dbReference>
<evidence type="ECO:0000259" key="4">
    <source>
        <dbReference type="Pfam" id="PF01636"/>
    </source>
</evidence>
<dbReference type="GeneID" id="63699636"/>
<name>A0A017SAI7_ASPRC</name>
<dbReference type="Gene3D" id="3.30.200.20">
    <property type="entry name" value="Phosphorylase Kinase, domain 1"/>
    <property type="match status" value="1"/>
</dbReference>
<keyword evidence="6" id="KW-1185">Reference proteome</keyword>
<dbReference type="InterPro" id="IPR011009">
    <property type="entry name" value="Kinase-like_dom_sf"/>
</dbReference>
<dbReference type="Gene3D" id="3.90.1200.10">
    <property type="match status" value="1"/>
</dbReference>
<dbReference type="EMBL" id="KK088428">
    <property type="protein sequence ID" value="EYE93957.1"/>
    <property type="molecule type" value="Genomic_DNA"/>
</dbReference>
<reference evidence="6" key="1">
    <citation type="journal article" date="2014" name="Nat. Commun.">
        <title>Genomic adaptations of the halophilic Dead Sea filamentous fungus Eurotium rubrum.</title>
        <authorList>
            <person name="Kis-Papo T."/>
            <person name="Weig A.R."/>
            <person name="Riley R."/>
            <person name="Persoh D."/>
            <person name="Salamov A."/>
            <person name="Sun H."/>
            <person name="Lipzen A."/>
            <person name="Wasser S.P."/>
            <person name="Rambold G."/>
            <person name="Grigoriev I.V."/>
            <person name="Nevo E."/>
        </authorList>
    </citation>
    <scope>NUCLEOTIDE SEQUENCE [LARGE SCALE GENOMIC DNA]</scope>
    <source>
        <strain evidence="6">CBS 135680</strain>
    </source>
</reference>
<evidence type="ECO:0000256" key="3">
    <source>
        <dbReference type="ARBA" id="ARBA00048679"/>
    </source>
</evidence>
<evidence type="ECO:0000256" key="2">
    <source>
        <dbReference type="ARBA" id="ARBA00047899"/>
    </source>
</evidence>
<dbReference type="RefSeq" id="XP_040637645.1">
    <property type="nucleotide sequence ID" value="XM_040784512.1"/>
</dbReference>
<feature type="domain" description="Aminoglycoside phosphotransferase" evidence="4">
    <location>
        <begin position="85"/>
        <end position="291"/>
    </location>
</feature>
<gene>
    <name evidence="5" type="ORF">EURHEDRAFT_458509</name>
</gene>
<accession>A0A017SAI7</accession>
<evidence type="ECO:0000313" key="6">
    <source>
        <dbReference type="Proteomes" id="UP000019804"/>
    </source>
</evidence>
<dbReference type="OrthoDB" id="25129at2759"/>
<dbReference type="AlphaFoldDB" id="A0A017SAI7"/>
<dbReference type="GO" id="GO:0004674">
    <property type="term" value="F:protein serine/threonine kinase activity"/>
    <property type="evidence" value="ECO:0007669"/>
    <property type="project" value="UniProtKB-EC"/>
</dbReference>
<dbReference type="InterPro" id="IPR002575">
    <property type="entry name" value="Aminoglycoside_PTrfase"/>
</dbReference>
<dbReference type="Pfam" id="PF01636">
    <property type="entry name" value="APH"/>
    <property type="match status" value="1"/>
</dbReference>
<comment type="catalytic activity">
    <reaction evidence="3">
        <text>L-seryl-[protein] + ATP = O-phospho-L-seryl-[protein] + ADP + H(+)</text>
        <dbReference type="Rhea" id="RHEA:17989"/>
        <dbReference type="Rhea" id="RHEA-COMP:9863"/>
        <dbReference type="Rhea" id="RHEA-COMP:11604"/>
        <dbReference type="ChEBI" id="CHEBI:15378"/>
        <dbReference type="ChEBI" id="CHEBI:29999"/>
        <dbReference type="ChEBI" id="CHEBI:30616"/>
        <dbReference type="ChEBI" id="CHEBI:83421"/>
        <dbReference type="ChEBI" id="CHEBI:456216"/>
        <dbReference type="EC" id="2.7.11.1"/>
    </reaction>
</comment>
<comment type="catalytic activity">
    <reaction evidence="2">
        <text>L-threonyl-[protein] + ATP = O-phospho-L-threonyl-[protein] + ADP + H(+)</text>
        <dbReference type="Rhea" id="RHEA:46608"/>
        <dbReference type="Rhea" id="RHEA-COMP:11060"/>
        <dbReference type="Rhea" id="RHEA-COMP:11605"/>
        <dbReference type="ChEBI" id="CHEBI:15378"/>
        <dbReference type="ChEBI" id="CHEBI:30013"/>
        <dbReference type="ChEBI" id="CHEBI:30616"/>
        <dbReference type="ChEBI" id="CHEBI:61977"/>
        <dbReference type="ChEBI" id="CHEBI:456216"/>
        <dbReference type="EC" id="2.7.11.1"/>
    </reaction>
</comment>